<name>A0A9X9KBP9_9HYPH</name>
<accession>A0A9X9KBP9</accession>
<protein>
    <submittedName>
        <fullName evidence="1">Phage tail protein I</fullName>
    </submittedName>
</protein>
<dbReference type="Proteomes" id="UP000298735">
    <property type="component" value="Chromosome Circular"/>
</dbReference>
<dbReference type="AlphaFoldDB" id="A0A9X9KBP9"/>
<evidence type="ECO:0000313" key="2">
    <source>
        <dbReference type="Proteomes" id="UP000298735"/>
    </source>
</evidence>
<proteinExistence type="predicted"/>
<sequence length="430" mass="46782">MSAFQTLLPLNRTRAQTSIEAAISGRLLDIPIPIPDIDDPARIPASALPFLAWARTVGVWDDAWPDWKKRRAAERAIYLRQRGGTLEALKGWIELLDAEVVDAVLPPGGCFATQGQTKEQRLAFLSRFAQLRITLRRSPGPGDAGCFYASPFRPGMAPSFVGSHFAVPGTARQRYGRKATIVDNGIEREVLWAASAIVDASGAATPIERITVPGVARPSEPFVGSIFAGADNVFAEPFETTSRILTLGPDRSPQTSVRLPLVDRQANALDVVAVTPERVSERAETADRPMMAGGFVGDFAYLSTAADRYYDRFYLFDPSRVPLRQTASYGTFVGYSWAEITPFSAELRVIYPGSTSERTAHVGGFVGMFPEPSSGRLAKLANAVRAGKAARDKVFFTAQTKRTRTLEDGIPLDGSYRFGDLIHIARGSAI</sequence>
<dbReference type="RefSeq" id="WP_170985498.1">
    <property type="nucleotide sequence ID" value="NZ_CP109968.1"/>
</dbReference>
<dbReference type="Pfam" id="PF09684">
    <property type="entry name" value="Tail_P2_I"/>
    <property type="match status" value="1"/>
</dbReference>
<organism evidence="1 2">
    <name type="scientific">Agrobacterium salinitolerans</name>
    <dbReference type="NCBI Taxonomy" id="1183413"/>
    <lineage>
        <taxon>Bacteria</taxon>
        <taxon>Pseudomonadati</taxon>
        <taxon>Pseudomonadota</taxon>
        <taxon>Alphaproteobacteria</taxon>
        <taxon>Hyphomicrobiales</taxon>
        <taxon>Rhizobiaceae</taxon>
        <taxon>Rhizobium/Agrobacterium group</taxon>
        <taxon>Agrobacterium</taxon>
    </lineage>
</organism>
<reference evidence="1" key="1">
    <citation type="submission" date="2022-10" db="EMBL/GenBank/DDBJ databases">
        <title>Complete genome sequence of Agrobacterium salinitolerans CFBP5507.</title>
        <authorList>
            <person name="Tchabashvili S."/>
            <person name="Yen H.-C."/>
            <person name="Haryono M."/>
            <person name="Lin Y.-C."/>
            <person name="Lai E.-M."/>
            <person name="Kuo C.-H."/>
        </authorList>
    </citation>
    <scope>NUCLEOTIDE SEQUENCE</scope>
    <source>
        <strain evidence="1">CFBP5507</strain>
    </source>
</reference>
<dbReference type="NCBIfam" id="TIGR01634">
    <property type="entry name" value="tail_P2_I"/>
    <property type="match status" value="1"/>
</dbReference>
<evidence type="ECO:0000313" key="1">
    <source>
        <dbReference type="EMBL" id="UYZ08554.1"/>
    </source>
</evidence>
<dbReference type="KEGG" id="asal:CFBP5507_06010"/>
<gene>
    <name evidence="1" type="ORF">CFBP5507_06010</name>
</gene>
<dbReference type="InterPro" id="IPR006521">
    <property type="entry name" value="Tail_protein_I"/>
</dbReference>
<dbReference type="EMBL" id="CP109968">
    <property type="protein sequence ID" value="UYZ08554.1"/>
    <property type="molecule type" value="Genomic_DNA"/>
</dbReference>